<keyword evidence="5 6" id="KW-0472">Membrane</keyword>
<dbReference type="PANTHER" id="PTHR12050">
    <property type="entry name" value="LEPTIN RECEPTOR-RELATED"/>
    <property type="match status" value="1"/>
</dbReference>
<accession>A0A4Y7IQ00</accession>
<dbReference type="STRING" id="3469.A0A4Y7IQ00"/>
<evidence type="ECO:0000256" key="5">
    <source>
        <dbReference type="ARBA" id="ARBA00023136"/>
    </source>
</evidence>
<sequence>MIVMMVNEIGAVDDDLGFLEEEFGSISYSSIELMMFELVEEEGNFRVSTDSRLQERSGGVTVVVDYSVWVCVGMVRQVFNGGAEDCYELQMGVIAELQACAIYNNWWPMLAALMYVMVPMPCLFFGGGSIAFLTSRDGGGWMDVAKFLI</sequence>
<evidence type="ECO:0000256" key="6">
    <source>
        <dbReference type="SAM" id="Phobius"/>
    </source>
</evidence>
<organism evidence="7 8">
    <name type="scientific">Papaver somniferum</name>
    <name type="common">Opium poppy</name>
    <dbReference type="NCBI Taxonomy" id="3469"/>
    <lineage>
        <taxon>Eukaryota</taxon>
        <taxon>Viridiplantae</taxon>
        <taxon>Streptophyta</taxon>
        <taxon>Embryophyta</taxon>
        <taxon>Tracheophyta</taxon>
        <taxon>Spermatophyta</taxon>
        <taxon>Magnoliopsida</taxon>
        <taxon>Ranunculales</taxon>
        <taxon>Papaveraceae</taxon>
        <taxon>Papaveroideae</taxon>
        <taxon>Papaver</taxon>
    </lineage>
</organism>
<name>A0A4Y7IQ00_PAPSO</name>
<keyword evidence="4 6" id="KW-1133">Transmembrane helix</keyword>
<dbReference type="Proteomes" id="UP000316621">
    <property type="component" value="Chromosome 2"/>
</dbReference>
<protein>
    <submittedName>
        <fullName evidence="7">Uncharacterized protein</fullName>
    </submittedName>
</protein>
<gene>
    <name evidence="7" type="ORF">C5167_018318</name>
</gene>
<keyword evidence="3 6" id="KW-0812">Transmembrane</keyword>
<dbReference type="GO" id="GO:0005768">
    <property type="term" value="C:endosome"/>
    <property type="evidence" value="ECO:0007669"/>
    <property type="project" value="TreeGrafter"/>
</dbReference>
<dbReference type="AlphaFoldDB" id="A0A4Y7IQ00"/>
<dbReference type="GO" id="GO:0016020">
    <property type="term" value="C:membrane"/>
    <property type="evidence" value="ECO:0007669"/>
    <property type="project" value="UniProtKB-SubCell"/>
</dbReference>
<evidence type="ECO:0000256" key="2">
    <source>
        <dbReference type="ARBA" id="ARBA00005645"/>
    </source>
</evidence>
<evidence type="ECO:0000256" key="1">
    <source>
        <dbReference type="ARBA" id="ARBA00004141"/>
    </source>
</evidence>
<reference evidence="7 8" key="1">
    <citation type="journal article" date="2018" name="Science">
        <title>The opium poppy genome and morphinan production.</title>
        <authorList>
            <person name="Guo L."/>
            <person name="Winzer T."/>
            <person name="Yang X."/>
            <person name="Li Y."/>
            <person name="Ning Z."/>
            <person name="He Z."/>
            <person name="Teodor R."/>
            <person name="Lu Y."/>
            <person name="Bowser T.A."/>
            <person name="Graham I.A."/>
            <person name="Ye K."/>
        </authorList>
    </citation>
    <scope>NUCLEOTIDE SEQUENCE [LARGE SCALE GENOMIC DNA]</scope>
    <source>
        <strain evidence="8">cv. HN1</strain>
        <tissue evidence="7">Leaves</tissue>
    </source>
</reference>
<evidence type="ECO:0000256" key="4">
    <source>
        <dbReference type="ARBA" id="ARBA00022989"/>
    </source>
</evidence>
<dbReference type="InterPro" id="IPR007262">
    <property type="entry name" value="Vps55/LEPROT"/>
</dbReference>
<dbReference type="Pfam" id="PF04133">
    <property type="entry name" value="Vps55"/>
    <property type="match status" value="1"/>
</dbReference>
<comment type="subcellular location">
    <subcellularLocation>
        <location evidence="1">Membrane</location>
        <topology evidence="1">Multi-pass membrane protein</topology>
    </subcellularLocation>
</comment>
<dbReference type="EMBL" id="CM010716">
    <property type="protein sequence ID" value="RZC49880.1"/>
    <property type="molecule type" value="Genomic_DNA"/>
</dbReference>
<keyword evidence="8" id="KW-1185">Reference proteome</keyword>
<comment type="similarity">
    <text evidence="2">Belongs to the OB-RGRP/VPS55 family.</text>
</comment>
<evidence type="ECO:0000256" key="3">
    <source>
        <dbReference type="ARBA" id="ARBA00022692"/>
    </source>
</evidence>
<dbReference type="PANTHER" id="PTHR12050:SF0">
    <property type="entry name" value="RH04491P"/>
    <property type="match status" value="1"/>
</dbReference>
<evidence type="ECO:0000313" key="8">
    <source>
        <dbReference type="Proteomes" id="UP000316621"/>
    </source>
</evidence>
<evidence type="ECO:0000313" key="7">
    <source>
        <dbReference type="EMBL" id="RZC49880.1"/>
    </source>
</evidence>
<proteinExistence type="inferred from homology"/>
<dbReference type="Gramene" id="RZC49880">
    <property type="protein sequence ID" value="RZC49880"/>
    <property type="gene ID" value="C5167_018318"/>
</dbReference>
<dbReference type="GO" id="GO:0032511">
    <property type="term" value="P:late endosome to vacuole transport via multivesicular body sorting pathway"/>
    <property type="evidence" value="ECO:0007669"/>
    <property type="project" value="TreeGrafter"/>
</dbReference>
<feature type="transmembrane region" description="Helical" evidence="6">
    <location>
        <begin position="106"/>
        <end position="133"/>
    </location>
</feature>